<feature type="compositionally biased region" description="Low complexity" evidence="1">
    <location>
        <begin position="22"/>
        <end position="31"/>
    </location>
</feature>
<dbReference type="PANTHER" id="PTHR46087:SF4">
    <property type="entry name" value="OS07G0205900 PROTEIN"/>
    <property type="match status" value="1"/>
</dbReference>
<dbReference type="Pfam" id="PF21052">
    <property type="entry name" value="EFR3_ARM"/>
    <property type="match status" value="1"/>
</dbReference>
<feature type="region of interest" description="Disordered" evidence="1">
    <location>
        <begin position="63"/>
        <end position="123"/>
    </location>
</feature>
<dbReference type="InterPro" id="IPR049152">
    <property type="entry name" value="EFR3-like_ARM"/>
</dbReference>
<evidence type="ECO:0008006" key="4">
    <source>
        <dbReference type="Google" id="ProtNLM"/>
    </source>
</evidence>
<feature type="compositionally biased region" description="Basic residues" evidence="1">
    <location>
        <begin position="82"/>
        <end position="101"/>
    </location>
</feature>
<sequence>MVGDASSATAPLPFHTQPPPAQHSASASARQEGQWGPVVNKRGGVVPCHPACSACLSRLPASPSPPHLHHPPRFPRPERQAGRRRRGGPPTTTHHHHRRRAAAGVPRSPPRQRRRSPIRPTGRPAWLLVVMSSGVTRPCATSAGLRARSRQPVKRYKKILAEIFPRTPDEEPNERRIGKLCEYAAKNPIRVPKITVYLEQRIYKELRTEQYGFAKVVMLIYRRLLVSCKEQMPLFASSLLSIVHTLLDQKRQDDMRIIGCETLFDFAVNQVDGTYQFNLEGLVPRLCELAQEAGEDERATSLRAAALQALSAMIWFMGELSHISSEFDNVVEVVLENYKPQKAQNDDQVTTDPDNETAQQAQKTEQNTSPYVISEIPSWESFVNAKGGVNLSMEYAKDPKFWSRICVHNMAKLSKEATTFRRILESLFRCFGNSSSWSPDNGLALCILLDMQLLVESTGQNMHLLLSLLIKHIENKAMLKQPEIQLSIVEVAATLAELSSSQASAITIGAISDLVRHLKRTFHITLGSKDAELVKRNESFRKAIDDC</sequence>
<dbReference type="InterPro" id="IPR055296">
    <property type="entry name" value="SRL2-like"/>
</dbReference>
<evidence type="ECO:0000313" key="2">
    <source>
        <dbReference type="EMBL" id="KAK1611796.1"/>
    </source>
</evidence>
<protein>
    <recommendedName>
        <fullName evidence="4">ARM repeat superfamily protein</fullName>
    </recommendedName>
</protein>
<accession>A0AAD8VNH7</accession>
<dbReference type="Proteomes" id="UP001231189">
    <property type="component" value="Unassembled WGS sequence"/>
</dbReference>
<proteinExistence type="predicted"/>
<dbReference type="InterPro" id="IPR016024">
    <property type="entry name" value="ARM-type_fold"/>
</dbReference>
<gene>
    <name evidence="2" type="ORF">QYE76_035469</name>
</gene>
<organism evidence="2 3">
    <name type="scientific">Lolium multiflorum</name>
    <name type="common">Italian ryegrass</name>
    <name type="synonym">Lolium perenne subsp. multiflorum</name>
    <dbReference type="NCBI Taxonomy" id="4521"/>
    <lineage>
        <taxon>Eukaryota</taxon>
        <taxon>Viridiplantae</taxon>
        <taxon>Streptophyta</taxon>
        <taxon>Embryophyta</taxon>
        <taxon>Tracheophyta</taxon>
        <taxon>Spermatophyta</taxon>
        <taxon>Magnoliopsida</taxon>
        <taxon>Liliopsida</taxon>
        <taxon>Poales</taxon>
        <taxon>Poaceae</taxon>
        <taxon>BOP clade</taxon>
        <taxon>Pooideae</taxon>
        <taxon>Poodae</taxon>
        <taxon>Poeae</taxon>
        <taxon>Poeae Chloroplast Group 2 (Poeae type)</taxon>
        <taxon>Loliodinae</taxon>
        <taxon>Loliinae</taxon>
        <taxon>Lolium</taxon>
    </lineage>
</organism>
<dbReference type="PANTHER" id="PTHR46087">
    <property type="entry name" value="PUTATIVE, EXPRESSED-RELATED"/>
    <property type="match status" value="1"/>
</dbReference>
<comment type="caution">
    <text evidence="2">The sequence shown here is derived from an EMBL/GenBank/DDBJ whole genome shotgun (WGS) entry which is preliminary data.</text>
</comment>
<evidence type="ECO:0000313" key="3">
    <source>
        <dbReference type="Proteomes" id="UP001231189"/>
    </source>
</evidence>
<dbReference type="EMBL" id="JAUUTY010000007">
    <property type="protein sequence ID" value="KAK1611796.1"/>
    <property type="molecule type" value="Genomic_DNA"/>
</dbReference>
<evidence type="ECO:0000256" key="1">
    <source>
        <dbReference type="SAM" id="MobiDB-lite"/>
    </source>
</evidence>
<dbReference type="SUPFAM" id="SSF48371">
    <property type="entry name" value="ARM repeat"/>
    <property type="match status" value="1"/>
</dbReference>
<reference evidence="2" key="1">
    <citation type="submission" date="2023-07" db="EMBL/GenBank/DDBJ databases">
        <title>A chromosome-level genome assembly of Lolium multiflorum.</title>
        <authorList>
            <person name="Chen Y."/>
            <person name="Copetti D."/>
            <person name="Kolliker R."/>
            <person name="Studer B."/>
        </authorList>
    </citation>
    <scope>NUCLEOTIDE SEQUENCE</scope>
    <source>
        <strain evidence="2">02402/16</strain>
        <tissue evidence="2">Leaf</tissue>
    </source>
</reference>
<name>A0AAD8VNH7_LOLMU</name>
<feature type="region of interest" description="Disordered" evidence="1">
    <location>
        <begin position="1"/>
        <end position="33"/>
    </location>
</feature>
<keyword evidence="3" id="KW-1185">Reference proteome</keyword>
<dbReference type="AlphaFoldDB" id="A0AAD8VNH7"/>